<dbReference type="GO" id="GO:0016853">
    <property type="term" value="F:isomerase activity"/>
    <property type="evidence" value="ECO:0007669"/>
    <property type="project" value="UniProtKB-KW"/>
</dbReference>
<name>A0A7Y6DF26_9PSED</name>
<accession>A0A7Y6DF26</accession>
<reference evidence="1 2" key="1">
    <citation type="journal article" date="2020" name="Front. Plant Sci.">
        <title>Isolation of Rhizosphere Bacteria That Improve Quality and Water Stress Tolerance in Greenhouse Ornamentals.</title>
        <authorList>
            <person name="Nordstedt N.P."/>
            <person name="Jones M.L."/>
        </authorList>
    </citation>
    <scope>NUCLEOTIDE SEQUENCE [LARGE SCALE GENOMIC DNA]</scope>
    <source>
        <strain evidence="1 2">C7D2</strain>
    </source>
</reference>
<dbReference type="EMBL" id="JABFMR010000001">
    <property type="protein sequence ID" value="NUT85062.1"/>
    <property type="molecule type" value="Genomic_DNA"/>
</dbReference>
<protein>
    <submittedName>
        <fullName evidence="1">Xylose isomerase</fullName>
    </submittedName>
</protein>
<dbReference type="Proteomes" id="UP000536720">
    <property type="component" value="Unassembled WGS sequence"/>
</dbReference>
<proteinExistence type="predicted"/>
<dbReference type="RefSeq" id="WP_175361401.1">
    <property type="nucleotide sequence ID" value="NZ_JABFMR010000001.1"/>
</dbReference>
<keyword evidence="1" id="KW-0413">Isomerase</keyword>
<gene>
    <name evidence="1" type="ORF">HNO91_01425</name>
</gene>
<evidence type="ECO:0000313" key="2">
    <source>
        <dbReference type="Proteomes" id="UP000536720"/>
    </source>
</evidence>
<organism evidence="1 2">
    <name type="scientific">Pseudomonas corrugata</name>
    <dbReference type="NCBI Taxonomy" id="47879"/>
    <lineage>
        <taxon>Bacteria</taxon>
        <taxon>Pseudomonadati</taxon>
        <taxon>Pseudomonadota</taxon>
        <taxon>Gammaproteobacteria</taxon>
        <taxon>Pseudomonadales</taxon>
        <taxon>Pseudomonadaceae</taxon>
        <taxon>Pseudomonas</taxon>
    </lineage>
</organism>
<dbReference type="SUPFAM" id="SSF51658">
    <property type="entry name" value="Xylose isomerase-like"/>
    <property type="match status" value="1"/>
</dbReference>
<dbReference type="InterPro" id="IPR036237">
    <property type="entry name" value="Xyl_isomerase-like_sf"/>
</dbReference>
<evidence type="ECO:0000313" key="1">
    <source>
        <dbReference type="EMBL" id="NUT85062.1"/>
    </source>
</evidence>
<comment type="caution">
    <text evidence="1">The sequence shown here is derived from an EMBL/GenBank/DDBJ whole genome shotgun (WGS) entry which is preliminary data.</text>
</comment>
<dbReference type="AlphaFoldDB" id="A0A7Y6DF26"/>
<sequence>MTHHSTWKVGINIDGAMNHDGELSPSLEQQFGLIREHFDYVEKTLHAHESLEPWLTASSDFDVPIEVLGGIFQPGEDDARCLETLRLAKAHSIPIVNCQIRPPLGRSEDADLESIGRLYLRMLEQADGSTLPCLEPHVDMWLERFERVAALGCWLAARGAPLHLTIDHSHLIYRIDNLEQLQAAGIDTLEAGRRLLSPDSASAFYRQWQSKHWISHAHARCVQVNAPPNTRMERRAGLPGRGIQYPIRQPLDDPDWIAWDESQCTPWKRAVDIMLQWRAEHPDMLLRRISCEFIPYPDYGGGSRYSLIEQNMACAEWLRARIAQVGAATQAT</sequence>